<feature type="transmembrane region" description="Helical" evidence="8">
    <location>
        <begin position="97"/>
        <end position="118"/>
    </location>
</feature>
<feature type="transmembrane region" description="Helical" evidence="8">
    <location>
        <begin position="130"/>
        <end position="146"/>
    </location>
</feature>
<dbReference type="Pfam" id="PF01925">
    <property type="entry name" value="TauE"/>
    <property type="match status" value="1"/>
</dbReference>
<dbReference type="InterPro" id="IPR052017">
    <property type="entry name" value="TSUP"/>
</dbReference>
<evidence type="ECO:0000313" key="9">
    <source>
        <dbReference type="EMBL" id="GGA58272.1"/>
    </source>
</evidence>
<feature type="transmembrane region" description="Helical" evidence="8">
    <location>
        <begin position="166"/>
        <end position="187"/>
    </location>
</feature>
<keyword evidence="6 8" id="KW-1133">Transmembrane helix</keyword>
<keyword evidence="3" id="KW-0813">Transport</keyword>
<evidence type="ECO:0000256" key="6">
    <source>
        <dbReference type="ARBA" id="ARBA00022989"/>
    </source>
</evidence>
<evidence type="ECO:0000256" key="5">
    <source>
        <dbReference type="ARBA" id="ARBA00022692"/>
    </source>
</evidence>
<comment type="subcellular location">
    <subcellularLocation>
        <location evidence="1 8">Cell membrane</location>
        <topology evidence="1 8">Multi-pass membrane protein</topology>
    </subcellularLocation>
</comment>
<keyword evidence="5 8" id="KW-0812">Transmembrane</keyword>
<reference evidence="9 10" key="1">
    <citation type="journal article" date="2014" name="Int. J. Syst. Evol. Microbiol.">
        <title>Complete genome sequence of Corynebacterium casei LMG S-19264T (=DSM 44701T), isolated from a smear-ripened cheese.</title>
        <authorList>
            <consortium name="US DOE Joint Genome Institute (JGI-PGF)"/>
            <person name="Walter F."/>
            <person name="Albersmeier A."/>
            <person name="Kalinowski J."/>
            <person name="Ruckert C."/>
        </authorList>
    </citation>
    <scope>NUCLEOTIDE SEQUENCE [LARGE SCALE GENOMIC DNA]</scope>
    <source>
        <strain evidence="9 10">CGMCC 1.15896</strain>
    </source>
</reference>
<gene>
    <name evidence="9" type="ORF">GCM10011499_30550</name>
</gene>
<evidence type="ECO:0000256" key="7">
    <source>
        <dbReference type="ARBA" id="ARBA00023136"/>
    </source>
</evidence>
<evidence type="ECO:0000256" key="3">
    <source>
        <dbReference type="ARBA" id="ARBA00022448"/>
    </source>
</evidence>
<evidence type="ECO:0000313" key="10">
    <source>
        <dbReference type="Proteomes" id="UP000596977"/>
    </source>
</evidence>
<feature type="transmembrane region" description="Helical" evidence="8">
    <location>
        <begin position="46"/>
        <end position="65"/>
    </location>
</feature>
<feature type="transmembrane region" description="Helical" evidence="8">
    <location>
        <begin position="199"/>
        <end position="218"/>
    </location>
</feature>
<sequence>MFDLSFFLVAGLAVILVGLSKSGLVVSLGAVGVPLLTLVMPARDAAGMMLPILLVLDAIALFVYRREFDWKILWILLPGAIAGTGIAWALSAVVDEAAVRLAIGLITVLFVLDAWFPLRKKLENLPPSKPWGSFWGAIAGFTSFVSHTGGPPIQIYLLPLKLRPALFAGTNAVFFAVVNTLKLIPYFTLGQLSVSNMQAALYLLPLAVAGMIAGVFMVRRIDTGLFYTIAYWLLLALGAKLVYDGIVGIFF</sequence>
<keyword evidence="10" id="KW-1185">Reference proteome</keyword>
<dbReference type="OrthoDB" id="7028171at2"/>
<dbReference type="PANTHER" id="PTHR30269">
    <property type="entry name" value="TRANSMEMBRANE PROTEIN YFCA"/>
    <property type="match status" value="1"/>
</dbReference>
<feature type="transmembrane region" description="Helical" evidence="8">
    <location>
        <begin position="72"/>
        <end position="91"/>
    </location>
</feature>
<name>A0A916RIU7_9HYPH</name>
<organism evidence="9 10">
    <name type="scientific">Pelagibacterium lentulum</name>
    <dbReference type="NCBI Taxonomy" id="2029865"/>
    <lineage>
        <taxon>Bacteria</taxon>
        <taxon>Pseudomonadati</taxon>
        <taxon>Pseudomonadota</taxon>
        <taxon>Alphaproteobacteria</taxon>
        <taxon>Hyphomicrobiales</taxon>
        <taxon>Devosiaceae</taxon>
        <taxon>Pelagibacterium</taxon>
    </lineage>
</organism>
<protein>
    <recommendedName>
        <fullName evidence="8">Probable membrane transporter protein</fullName>
    </recommendedName>
</protein>
<comment type="similarity">
    <text evidence="2 8">Belongs to the 4-toluene sulfonate uptake permease (TSUP) (TC 2.A.102) family.</text>
</comment>
<keyword evidence="4 8" id="KW-1003">Cell membrane</keyword>
<dbReference type="AlphaFoldDB" id="A0A916RIU7"/>
<dbReference type="PANTHER" id="PTHR30269:SF37">
    <property type="entry name" value="MEMBRANE TRANSPORTER PROTEIN"/>
    <property type="match status" value="1"/>
</dbReference>
<evidence type="ECO:0000256" key="8">
    <source>
        <dbReference type="RuleBase" id="RU363041"/>
    </source>
</evidence>
<keyword evidence="7 8" id="KW-0472">Membrane</keyword>
<dbReference type="InterPro" id="IPR002781">
    <property type="entry name" value="TM_pro_TauE-like"/>
</dbReference>
<dbReference type="RefSeq" id="WP_127073758.1">
    <property type="nucleotide sequence ID" value="NZ_BMKB01000005.1"/>
</dbReference>
<accession>A0A916RIU7</accession>
<dbReference type="GO" id="GO:0005886">
    <property type="term" value="C:plasma membrane"/>
    <property type="evidence" value="ECO:0007669"/>
    <property type="project" value="UniProtKB-SubCell"/>
</dbReference>
<proteinExistence type="inferred from homology"/>
<feature type="transmembrane region" description="Helical" evidence="8">
    <location>
        <begin position="224"/>
        <end position="243"/>
    </location>
</feature>
<evidence type="ECO:0000256" key="2">
    <source>
        <dbReference type="ARBA" id="ARBA00009142"/>
    </source>
</evidence>
<evidence type="ECO:0000256" key="4">
    <source>
        <dbReference type="ARBA" id="ARBA00022475"/>
    </source>
</evidence>
<dbReference type="EMBL" id="BMKB01000005">
    <property type="protein sequence ID" value="GGA58272.1"/>
    <property type="molecule type" value="Genomic_DNA"/>
</dbReference>
<comment type="caution">
    <text evidence="9">The sequence shown here is derived from an EMBL/GenBank/DDBJ whole genome shotgun (WGS) entry which is preliminary data.</text>
</comment>
<evidence type="ECO:0000256" key="1">
    <source>
        <dbReference type="ARBA" id="ARBA00004651"/>
    </source>
</evidence>
<dbReference type="Proteomes" id="UP000596977">
    <property type="component" value="Unassembled WGS sequence"/>
</dbReference>